<evidence type="ECO:0000313" key="1">
    <source>
        <dbReference type="EMBL" id="DAD92593.1"/>
    </source>
</evidence>
<proteinExistence type="predicted"/>
<sequence>MRVIAGVLKNIQAGYWENLNTNVPSGAASDATNVDFPSGGGVRKRAGFKVVRDSTVFNVGANVQPVYASGLGYLTIGKMGGEYRGPILLDGGDNSFIGNATLPEPRQLLPVGQDVLMLAKSETLKVTGSQRNVGDVGFIEVLAGSASTTYTAVVQGAFGRVSASHTTPPAYNAGLNLSIDNVPIYSNEQTVERGLTRTGKAGWIPAKEGPQYLTRYDLPNQATLNQFVNASGSKGQIFLAGTGWQPGQHLDNSAIAGSTQWNASWGSSYPNMWHPLVLASGSVPQHDWIEWDYRYVRKHLNPEYQARISEATFNYQKAQTEYQLRVAEQTTRSYIAQRLAAQIPGARVFGAIIEVPGATSIAVSDGASGADLRATLKEVSAVTNLPGKATDGTVMLVAGVPFEFTGGIWKERPGGTLSFSQTGLHWLIAKRPPGSTPKANGLDWVAPKAGSWDELSRMVGDHTPVYADIFGGRMVLLTSRGAFVSAVGNPLDVAPSSALSPTADDGYFLELGSGTDPVKAGLLWGSQLLAITSRRAFLVGLGSRDQTSITQLDMEGVGRANVFLARTSRGPVMLAQEGLGTPIRLRLLQPSPEGGRLVSVPLCPQFDEKKVRNVVLYMTSSASGDDLCIWHGAGHARLIDLRGEFPVIRDYKELPDTGWCGYVGDDLWLLYDKFCKQADGEARDFFGPIKATIEFHTPPQSGVYMPDNRHTTKAWTAWLQDGEMTLSAAGFSRTYNQPGEYHSLPIHLPGEHRLRVTSGADPMYIREVQYKLVTRNGKTPSSWS</sequence>
<organism evidence="1">
    <name type="scientific">Caudovirales sp. ctSxd6</name>
    <dbReference type="NCBI Taxonomy" id="2826774"/>
    <lineage>
        <taxon>Viruses</taxon>
        <taxon>Duplodnaviria</taxon>
        <taxon>Heunggongvirae</taxon>
        <taxon>Uroviricota</taxon>
        <taxon>Caudoviricetes</taxon>
    </lineage>
</organism>
<dbReference type="EMBL" id="BK015140">
    <property type="protein sequence ID" value="DAD92593.1"/>
    <property type="molecule type" value="Genomic_DNA"/>
</dbReference>
<protein>
    <submittedName>
        <fullName evidence="1">Stabilization protein</fullName>
    </submittedName>
</protein>
<accession>A0A8S5ND84</accession>
<name>A0A8S5ND84_9CAUD</name>
<reference evidence="1" key="1">
    <citation type="journal article" date="2021" name="Proc. Natl. Acad. Sci. U.S.A.">
        <title>A Catalog of Tens of Thousands of Viruses from Human Metagenomes Reveals Hidden Associations with Chronic Diseases.</title>
        <authorList>
            <person name="Tisza M.J."/>
            <person name="Buck C.B."/>
        </authorList>
    </citation>
    <scope>NUCLEOTIDE SEQUENCE</scope>
    <source>
        <strain evidence="1">CtSxd6</strain>
    </source>
</reference>